<proteinExistence type="predicted"/>
<organism evidence="1">
    <name type="scientific">uncultured bacterium</name>
    <name type="common">gcode 4</name>
    <dbReference type="NCBI Taxonomy" id="1234023"/>
    <lineage>
        <taxon>Bacteria</taxon>
        <taxon>environmental samples</taxon>
    </lineage>
</organism>
<accession>K1ZJT4</accession>
<feature type="non-terminal residue" evidence="1">
    <location>
        <position position="51"/>
    </location>
</feature>
<name>K1ZJT4_9BACT</name>
<comment type="caution">
    <text evidence="1">The sequence shown here is derived from an EMBL/GenBank/DDBJ whole genome shotgun (WGS) entry which is preliminary data.</text>
</comment>
<dbReference type="AlphaFoldDB" id="K1ZJT4"/>
<protein>
    <submittedName>
        <fullName evidence="1">Uncharacterized protein</fullName>
    </submittedName>
</protein>
<evidence type="ECO:0000313" key="1">
    <source>
        <dbReference type="EMBL" id="EKD44648.1"/>
    </source>
</evidence>
<sequence length="51" mass="6241">MNFSRKNKRIKIGNYPHLKKSFSVLSIIKNVLKFERFLKNLFWGKWNKKTN</sequence>
<reference evidence="1" key="1">
    <citation type="journal article" date="2012" name="Science">
        <title>Fermentation, hydrogen, and sulfur metabolism in multiple uncultivated bacterial phyla.</title>
        <authorList>
            <person name="Wrighton K.C."/>
            <person name="Thomas B.C."/>
            <person name="Sharon I."/>
            <person name="Miller C.S."/>
            <person name="Castelle C.J."/>
            <person name="VerBerkmoes N.C."/>
            <person name="Wilkins M.J."/>
            <person name="Hettich R.L."/>
            <person name="Lipton M.S."/>
            <person name="Williams K.H."/>
            <person name="Long P.E."/>
            <person name="Banfield J.F."/>
        </authorList>
    </citation>
    <scope>NUCLEOTIDE SEQUENCE [LARGE SCALE GENOMIC DNA]</scope>
</reference>
<dbReference type="EMBL" id="AMFJ01028788">
    <property type="protein sequence ID" value="EKD44648.1"/>
    <property type="molecule type" value="Genomic_DNA"/>
</dbReference>
<gene>
    <name evidence="1" type="ORF">ACD_71C00057G0001</name>
</gene>